<comment type="caution">
    <text evidence="7">The sequence shown here is derived from an EMBL/GenBank/DDBJ whole genome shotgun (WGS) entry which is preliminary data.</text>
</comment>
<dbReference type="EMBL" id="AAKENF010000005">
    <property type="protein sequence ID" value="ECR1523769.1"/>
    <property type="molecule type" value="Genomic_DNA"/>
</dbReference>
<dbReference type="GO" id="GO:0006310">
    <property type="term" value="P:DNA recombination"/>
    <property type="evidence" value="ECO:0007669"/>
    <property type="project" value="UniProtKB-KW"/>
</dbReference>
<name>A0A5T0ISM9_CAMJU</name>
<dbReference type="Pfam" id="PF01385">
    <property type="entry name" value="OrfB_IS605"/>
    <property type="match status" value="1"/>
</dbReference>
<dbReference type="InterPro" id="IPR001959">
    <property type="entry name" value="Transposase"/>
</dbReference>
<keyword evidence="4" id="KW-0233">DNA recombination</keyword>
<dbReference type="NCBIfam" id="NF040570">
    <property type="entry name" value="guided_TnpB"/>
    <property type="match status" value="1"/>
</dbReference>
<feature type="domain" description="Cas12f1-like TNB" evidence="6">
    <location>
        <begin position="93"/>
        <end position="159"/>
    </location>
</feature>
<evidence type="ECO:0000256" key="2">
    <source>
        <dbReference type="ARBA" id="ARBA00022578"/>
    </source>
</evidence>
<dbReference type="Pfam" id="PF07282">
    <property type="entry name" value="Cas12f1-like_TNB"/>
    <property type="match status" value="1"/>
</dbReference>
<accession>A0A5T0ISM9</accession>
<dbReference type="RefSeq" id="WP_002901799.1">
    <property type="nucleotide sequence ID" value="NZ_AP028359.1"/>
</dbReference>
<evidence type="ECO:0000313" key="7">
    <source>
        <dbReference type="EMBL" id="ECR1523769.1"/>
    </source>
</evidence>
<dbReference type="GO" id="GO:0032196">
    <property type="term" value="P:transposition"/>
    <property type="evidence" value="ECO:0007669"/>
    <property type="project" value="UniProtKB-KW"/>
</dbReference>
<feature type="domain" description="Probable transposase IS891/IS1136/IS1341" evidence="5">
    <location>
        <begin position="14"/>
        <end position="72"/>
    </location>
</feature>
<dbReference type="PANTHER" id="PTHR36172">
    <property type="match status" value="1"/>
</dbReference>
<protein>
    <submittedName>
        <fullName evidence="7">IS200/IS605 family element transposase accessory protein TnpB</fullName>
    </submittedName>
</protein>
<dbReference type="InterPro" id="IPR010095">
    <property type="entry name" value="Cas12f1-like_TNB"/>
</dbReference>
<organism evidence="7">
    <name type="scientific">Campylobacter jejuni</name>
    <dbReference type="NCBI Taxonomy" id="197"/>
    <lineage>
        <taxon>Bacteria</taxon>
        <taxon>Pseudomonadati</taxon>
        <taxon>Campylobacterota</taxon>
        <taxon>Epsilonproteobacteria</taxon>
        <taxon>Campylobacterales</taxon>
        <taxon>Campylobacteraceae</taxon>
        <taxon>Campylobacter</taxon>
    </lineage>
</organism>
<proteinExistence type="inferred from homology"/>
<evidence type="ECO:0000259" key="5">
    <source>
        <dbReference type="Pfam" id="PF01385"/>
    </source>
</evidence>
<keyword evidence="3" id="KW-0238">DNA-binding</keyword>
<dbReference type="AlphaFoldDB" id="A0A5T0ISM9"/>
<evidence type="ECO:0000256" key="3">
    <source>
        <dbReference type="ARBA" id="ARBA00023125"/>
    </source>
</evidence>
<sequence length="184" mass="21551">MQRKQSRRILKTKKEKTKLSYNFKKTQLKLNKIYEKSSNIKKDSYHKITSKLIQEFDLLAVEDLQIKNMCKRAKLKNIKAKSGLNKSILNTSFYQFSQYLEYKAKHNGKFFIKVNPQYTSKTCSVCGNIKKNLMFKDRVYLCEKCGNTLHRDINAANNILKRGLKSFGLGISLEDYKLKAFRIS</sequence>
<dbReference type="GO" id="GO:0003677">
    <property type="term" value="F:DNA binding"/>
    <property type="evidence" value="ECO:0007669"/>
    <property type="project" value="UniProtKB-KW"/>
</dbReference>
<evidence type="ECO:0000256" key="4">
    <source>
        <dbReference type="ARBA" id="ARBA00023172"/>
    </source>
</evidence>
<comment type="similarity">
    <text evidence="1">In the C-terminal section; belongs to the transposase 35 family.</text>
</comment>
<dbReference type="NCBIfam" id="TIGR01766">
    <property type="entry name" value="IS200/IS605 family accessory protein TnpB-like domain"/>
    <property type="match status" value="1"/>
</dbReference>
<gene>
    <name evidence="7" type="ORF">F0J77_04825</name>
</gene>
<dbReference type="InterPro" id="IPR051491">
    <property type="entry name" value="Recombinase/Transposase-rel"/>
</dbReference>
<evidence type="ECO:0000256" key="1">
    <source>
        <dbReference type="ARBA" id="ARBA00008761"/>
    </source>
</evidence>
<keyword evidence="2" id="KW-0815">Transposition</keyword>
<reference evidence="7" key="1">
    <citation type="submission" date="2019-09" db="EMBL/GenBank/DDBJ databases">
        <authorList>
            <person name="Ashton P.M."/>
            <person name="Dallman T."/>
            <person name="Nair S."/>
            <person name="De Pinna E."/>
            <person name="Peters T."/>
            <person name="Grant K."/>
        </authorList>
    </citation>
    <scope>NUCLEOTIDE SEQUENCE</scope>
    <source>
        <strain evidence="7">228903</strain>
    </source>
</reference>
<dbReference type="PANTHER" id="PTHR36172:SF1">
    <property type="entry name" value="RESOLVASE-RELATED"/>
    <property type="match status" value="1"/>
</dbReference>
<evidence type="ECO:0000259" key="6">
    <source>
        <dbReference type="Pfam" id="PF07282"/>
    </source>
</evidence>